<evidence type="ECO:0000313" key="4">
    <source>
        <dbReference type="Proteomes" id="UP001055439"/>
    </source>
</evidence>
<proteinExistence type="inferred from homology"/>
<dbReference type="GO" id="GO:0006508">
    <property type="term" value="P:proteolysis"/>
    <property type="evidence" value="ECO:0007669"/>
    <property type="project" value="InterPro"/>
</dbReference>
<evidence type="ECO:0000313" key="3">
    <source>
        <dbReference type="EMBL" id="URE48477.1"/>
    </source>
</evidence>
<sequence>MLYLRIIQPRSSTSTRYTNQYMLWITAAILVAVGFTIGLVMLFRGVNANDYCPWCRYLSCCIPTSNVAQTFQLFLQSSQEGSNVTSSCEGSSRTHSYFLPDATEAQLQELCSQLCG</sequence>
<dbReference type="PANTHER" id="PTHR22936">
    <property type="entry name" value="RHOMBOID-RELATED"/>
    <property type="match status" value="1"/>
</dbReference>
<name>A0A9E7IIM9_9LILI</name>
<evidence type="ECO:0000256" key="1">
    <source>
        <dbReference type="ARBA" id="ARBA00009045"/>
    </source>
</evidence>
<dbReference type="OrthoDB" id="418595at2759"/>
<reference evidence="3" key="1">
    <citation type="submission" date="2022-05" db="EMBL/GenBank/DDBJ databases">
        <title>The Musa troglodytarum L. genome provides insights into the mechanism of non-climacteric behaviour and enrichment of carotenoids.</title>
        <authorList>
            <person name="Wang J."/>
        </authorList>
    </citation>
    <scope>NUCLEOTIDE SEQUENCE</scope>
    <source>
        <tissue evidence="3">Leaf</tissue>
    </source>
</reference>
<dbReference type="PANTHER" id="PTHR22936:SF77">
    <property type="entry name" value="RHOMBOID-LIKE PROTEIN 1"/>
    <property type="match status" value="1"/>
</dbReference>
<keyword evidence="2" id="KW-0812">Transmembrane</keyword>
<organism evidence="3 4">
    <name type="scientific">Musa troglodytarum</name>
    <name type="common">fe'i banana</name>
    <dbReference type="NCBI Taxonomy" id="320322"/>
    <lineage>
        <taxon>Eukaryota</taxon>
        <taxon>Viridiplantae</taxon>
        <taxon>Streptophyta</taxon>
        <taxon>Embryophyta</taxon>
        <taxon>Tracheophyta</taxon>
        <taxon>Spermatophyta</taxon>
        <taxon>Magnoliopsida</taxon>
        <taxon>Liliopsida</taxon>
        <taxon>Zingiberales</taxon>
        <taxon>Musaceae</taxon>
        <taxon>Musa</taxon>
    </lineage>
</organism>
<dbReference type="Proteomes" id="UP001055439">
    <property type="component" value="Chromosome 9"/>
</dbReference>
<keyword evidence="2" id="KW-1133">Transmembrane helix</keyword>
<keyword evidence="2" id="KW-0472">Membrane</keyword>
<keyword evidence="4" id="KW-1185">Reference proteome</keyword>
<accession>A0A9E7IIM9</accession>
<evidence type="ECO:0000256" key="2">
    <source>
        <dbReference type="SAM" id="Phobius"/>
    </source>
</evidence>
<protein>
    <submittedName>
        <fullName evidence="3">Rhomboid family</fullName>
    </submittedName>
</protein>
<dbReference type="AlphaFoldDB" id="A0A9E7IIM9"/>
<feature type="transmembrane region" description="Helical" evidence="2">
    <location>
        <begin position="21"/>
        <end position="43"/>
    </location>
</feature>
<dbReference type="InterPro" id="IPR002610">
    <property type="entry name" value="Peptidase_S54_rhomboid-like"/>
</dbReference>
<gene>
    <name evidence="3" type="ORF">MUK42_13763</name>
</gene>
<comment type="similarity">
    <text evidence="1">Belongs to the peptidase S54 family.</text>
</comment>
<dbReference type="EMBL" id="CP097511">
    <property type="protein sequence ID" value="URE48477.1"/>
    <property type="molecule type" value="Genomic_DNA"/>
</dbReference>
<dbReference type="GO" id="GO:0016020">
    <property type="term" value="C:membrane"/>
    <property type="evidence" value="ECO:0007669"/>
    <property type="project" value="InterPro"/>
</dbReference>